<protein>
    <submittedName>
        <fullName evidence="3">DUF3825 domain-containing protein</fullName>
    </submittedName>
</protein>
<dbReference type="AlphaFoldDB" id="A0A0N4X5B0"/>
<organism evidence="3">
    <name type="scientific">Haemonchus placei</name>
    <name type="common">Barber's pole worm</name>
    <dbReference type="NCBI Taxonomy" id="6290"/>
    <lineage>
        <taxon>Eukaryota</taxon>
        <taxon>Metazoa</taxon>
        <taxon>Ecdysozoa</taxon>
        <taxon>Nematoda</taxon>
        <taxon>Chromadorea</taxon>
        <taxon>Rhabditida</taxon>
        <taxon>Rhabditina</taxon>
        <taxon>Rhabditomorpha</taxon>
        <taxon>Strongyloidea</taxon>
        <taxon>Trichostrongylidae</taxon>
        <taxon>Haemonchus</taxon>
    </lineage>
</organism>
<keyword evidence="2" id="KW-1185">Reference proteome</keyword>
<evidence type="ECO:0000313" key="2">
    <source>
        <dbReference type="Proteomes" id="UP000268014"/>
    </source>
</evidence>
<reference evidence="1 2" key="2">
    <citation type="submission" date="2018-11" db="EMBL/GenBank/DDBJ databases">
        <authorList>
            <consortium name="Pathogen Informatics"/>
        </authorList>
    </citation>
    <scope>NUCLEOTIDE SEQUENCE [LARGE SCALE GENOMIC DNA]</scope>
    <source>
        <strain evidence="1 2">MHpl1</strain>
    </source>
</reference>
<gene>
    <name evidence="1" type="ORF">HPLM_LOCUS19544</name>
</gene>
<evidence type="ECO:0000313" key="1">
    <source>
        <dbReference type="EMBL" id="VDO77872.1"/>
    </source>
</evidence>
<reference evidence="3" key="1">
    <citation type="submission" date="2017-02" db="UniProtKB">
        <authorList>
            <consortium name="WormBaseParasite"/>
        </authorList>
    </citation>
    <scope>IDENTIFICATION</scope>
</reference>
<proteinExistence type="predicted"/>
<dbReference type="WBParaSite" id="HPLM_0001955201-mRNA-1">
    <property type="protein sequence ID" value="HPLM_0001955201-mRNA-1"/>
    <property type="gene ID" value="HPLM_0001955201"/>
</dbReference>
<evidence type="ECO:0000313" key="3">
    <source>
        <dbReference type="WBParaSite" id="HPLM_0001955201-mRNA-1"/>
    </source>
</evidence>
<sequence>MFGRDPVFNIDLLIQHDLENHIPADDSGFYVQNLVTTLHAAWRSAMSFNERQRIKFKAQHDRTHLSPLSIKEGDRVYLRDLAPKRFDNFHRDPTGSKRKLGRISNAACAALAAINAAGDDRRTHLREVTLVYPLWHPIRIQFTLTDMASEAGWAPGRHVVLWVVGSPSLVWAKVVTLVNFSDRKLLNLTLEAFPWANTAFLRAIRQNGRDSDGSRIFDACIRLSRPNVAANPIYDLVSRLDIFAGLNPYSMGDQASAVARGSGGLPSFSTVSLLG</sequence>
<accession>A0A0N4X5B0</accession>
<name>A0A0N4X5B0_HAEPC</name>
<dbReference type="OrthoDB" id="5816542at2759"/>
<dbReference type="Proteomes" id="UP000268014">
    <property type="component" value="Unassembled WGS sequence"/>
</dbReference>
<dbReference type="EMBL" id="UZAF01021398">
    <property type="protein sequence ID" value="VDO77872.1"/>
    <property type="molecule type" value="Genomic_DNA"/>
</dbReference>